<protein>
    <recommendedName>
        <fullName evidence="2">Anti-sigma factor NepR domain-containing protein</fullName>
    </recommendedName>
</protein>
<feature type="domain" description="Anti-sigma factor NepR" evidence="2">
    <location>
        <begin position="30"/>
        <end position="59"/>
    </location>
</feature>
<dbReference type="STRING" id="1280947.HY30_03720"/>
<dbReference type="Pfam" id="PF18557">
    <property type="entry name" value="NepR"/>
    <property type="match status" value="1"/>
</dbReference>
<feature type="region of interest" description="Disordered" evidence="1">
    <location>
        <begin position="1"/>
        <end position="20"/>
    </location>
</feature>
<dbReference type="OrthoDB" id="7620576at2"/>
<gene>
    <name evidence="3" type="ORF">HY30_03720</name>
</gene>
<evidence type="ECO:0000313" key="3">
    <source>
        <dbReference type="EMBL" id="KCZ58856.1"/>
    </source>
</evidence>
<accession>A0A062UIN7</accession>
<dbReference type="Proteomes" id="UP000027190">
    <property type="component" value="Unassembled WGS sequence"/>
</dbReference>
<comment type="caution">
    <text evidence="3">The sequence shown here is derived from an EMBL/GenBank/DDBJ whole genome shotgun (WGS) entry which is preliminary data.</text>
</comment>
<feature type="compositionally biased region" description="Basic and acidic residues" evidence="1">
    <location>
        <begin position="1"/>
        <end position="13"/>
    </location>
</feature>
<dbReference type="EMBL" id="AWFG01000019">
    <property type="protein sequence ID" value="KCZ58856.1"/>
    <property type="molecule type" value="Genomic_DNA"/>
</dbReference>
<name>A0A062UIN7_9PROT</name>
<dbReference type="AlphaFoldDB" id="A0A062UIN7"/>
<dbReference type="InterPro" id="IPR041649">
    <property type="entry name" value="NepR"/>
</dbReference>
<keyword evidence="4" id="KW-1185">Reference proteome</keyword>
<dbReference type="RefSeq" id="WP_034738873.1">
    <property type="nucleotide sequence ID" value="NZ_AWFG01000019.1"/>
</dbReference>
<evidence type="ECO:0000313" key="4">
    <source>
        <dbReference type="Proteomes" id="UP000027190"/>
    </source>
</evidence>
<evidence type="ECO:0000256" key="1">
    <source>
        <dbReference type="SAM" id="MobiDB-lite"/>
    </source>
</evidence>
<organism evidence="3 4">
    <name type="scientific">Hyphomonas chukchiensis</name>
    <dbReference type="NCBI Taxonomy" id="1280947"/>
    <lineage>
        <taxon>Bacteria</taxon>
        <taxon>Pseudomonadati</taxon>
        <taxon>Pseudomonadota</taxon>
        <taxon>Alphaproteobacteria</taxon>
        <taxon>Hyphomonadales</taxon>
        <taxon>Hyphomonadaceae</taxon>
        <taxon>Hyphomonas</taxon>
    </lineage>
</organism>
<proteinExistence type="predicted"/>
<dbReference type="PATRIC" id="fig|1280947.3.peg.1619"/>
<evidence type="ECO:0000259" key="2">
    <source>
        <dbReference type="Pfam" id="PF18557"/>
    </source>
</evidence>
<sequence length="63" mass="7146">MTNDQDKSQKRGDIASFNADGSALSKRLRDALRERYQETLNEPVPDKLQSLIDRIKAAEQKKG</sequence>
<reference evidence="3 4" key="1">
    <citation type="journal article" date="2014" name="Antonie Van Leeuwenhoek">
        <title>Hyphomonas beringensis sp. nov. and Hyphomonas chukchiensis sp. nov., isolated from surface seawater of the Bering Sea and Chukchi Sea.</title>
        <authorList>
            <person name="Li C."/>
            <person name="Lai Q."/>
            <person name="Li G."/>
            <person name="Dong C."/>
            <person name="Wang J."/>
            <person name="Liao Y."/>
            <person name="Shao Z."/>
        </authorList>
    </citation>
    <scope>NUCLEOTIDE SEQUENCE [LARGE SCALE GENOMIC DNA]</scope>
    <source>
        <strain evidence="3 4">BH-BN04-4</strain>
    </source>
</reference>